<dbReference type="OrthoDB" id="9773828at2"/>
<accession>A0A1I7FZ36</accession>
<dbReference type="InterPro" id="IPR053135">
    <property type="entry name" value="AKR2_Oxidoreductase"/>
</dbReference>
<dbReference type="AlphaFoldDB" id="A0A1I7FZ36"/>
<keyword evidence="6" id="KW-1185">Reference proteome</keyword>
<dbReference type="PROSITE" id="PS00198">
    <property type="entry name" value="4FE4S_FER_1"/>
    <property type="match status" value="1"/>
</dbReference>
<dbReference type="Pfam" id="PF13187">
    <property type="entry name" value="Fer4_9"/>
    <property type="match status" value="1"/>
</dbReference>
<dbReference type="InterPro" id="IPR017900">
    <property type="entry name" value="4Fe4S_Fe_S_CS"/>
</dbReference>
<name>A0A1I7FZ36_9FIRM</name>
<dbReference type="PROSITE" id="PS51379">
    <property type="entry name" value="4FE4S_FER_2"/>
    <property type="match status" value="1"/>
</dbReference>
<keyword evidence="1" id="KW-0479">Metal-binding</keyword>
<dbReference type="Gene3D" id="3.20.20.100">
    <property type="entry name" value="NADP-dependent oxidoreductase domain"/>
    <property type="match status" value="1"/>
</dbReference>
<feature type="domain" description="4Fe-4S ferredoxin-type" evidence="4">
    <location>
        <begin position="340"/>
        <end position="368"/>
    </location>
</feature>
<proteinExistence type="predicted"/>
<keyword evidence="2" id="KW-0408">Iron</keyword>
<protein>
    <recommendedName>
        <fullName evidence="4">4Fe-4S ferredoxin-type domain-containing protein</fullName>
    </recommendedName>
</protein>
<dbReference type="RefSeq" id="WP_090470288.1">
    <property type="nucleotide sequence ID" value="NZ_FOWF01000004.1"/>
</dbReference>
<reference evidence="5 6" key="1">
    <citation type="submission" date="2016-10" db="EMBL/GenBank/DDBJ databases">
        <authorList>
            <person name="de Groot N.N."/>
        </authorList>
    </citation>
    <scope>NUCLEOTIDE SEQUENCE [LARGE SCALE GENOMIC DNA]</scope>
    <source>
        <strain evidence="5 6">KHGC13</strain>
    </source>
</reference>
<evidence type="ECO:0000313" key="5">
    <source>
        <dbReference type="EMBL" id="SFU41427.1"/>
    </source>
</evidence>
<dbReference type="SUPFAM" id="SSF46548">
    <property type="entry name" value="alpha-helical ferredoxin"/>
    <property type="match status" value="1"/>
</dbReference>
<dbReference type="GO" id="GO:0046872">
    <property type="term" value="F:metal ion binding"/>
    <property type="evidence" value="ECO:0007669"/>
    <property type="project" value="UniProtKB-KW"/>
</dbReference>
<evidence type="ECO:0000256" key="3">
    <source>
        <dbReference type="ARBA" id="ARBA00023014"/>
    </source>
</evidence>
<dbReference type="Pfam" id="PF00248">
    <property type="entry name" value="Aldo_ket_red"/>
    <property type="match status" value="1"/>
</dbReference>
<dbReference type="SUPFAM" id="SSF51430">
    <property type="entry name" value="NAD(P)-linked oxidoreductase"/>
    <property type="match status" value="1"/>
</dbReference>
<dbReference type="InterPro" id="IPR036812">
    <property type="entry name" value="NAD(P)_OxRdtase_dom_sf"/>
</dbReference>
<dbReference type="PANTHER" id="PTHR43312">
    <property type="entry name" value="D-THREO-ALDOSE 1-DEHYDROGENASE"/>
    <property type="match status" value="1"/>
</dbReference>
<sequence>MRKPEKKLGFGFMRLPVLDENDKTSIDMAQVEQMVDLFLEKGFTYCDTAWMYHNFASESAVGKSVSDRYPREKFTIASKMPDMMLRSEEEPAEIFEKQKAKLHVDYFDYYLMHDMNNVNYEKAKKFGAIDFVRKKKESGEIRCLGFSCHDTPEFLDRVLEENPYFEFVQLQINYLDWESEGVQARKCYEVCVRHGKPVVVMEPVKGGTLADPPQPVKELMTEMHPDWSPASWAIRFAASLENVMVVLSGMSTLEQVEDNTAFMEHFEPLGQAELDLLRKAAEMIRATVAIPCTGCRYCVEASHCPKDILIPNYFNLFNTKKIATWDMFSPETEYYENYLAQGYGKASDCIRCHSCEKVCPQHIRISEWMREVAKEMEEEEA</sequence>
<gene>
    <name evidence="5" type="ORF">SAMN05216508_10436</name>
</gene>
<evidence type="ECO:0000259" key="4">
    <source>
        <dbReference type="PROSITE" id="PS51379"/>
    </source>
</evidence>
<dbReference type="Proteomes" id="UP000198817">
    <property type="component" value="Unassembled WGS sequence"/>
</dbReference>
<dbReference type="InterPro" id="IPR017896">
    <property type="entry name" value="4Fe4S_Fe-S-bd"/>
</dbReference>
<organism evidence="5 6">
    <name type="scientific">Eubacterium pyruvativorans</name>
    <dbReference type="NCBI Taxonomy" id="155865"/>
    <lineage>
        <taxon>Bacteria</taxon>
        <taxon>Bacillati</taxon>
        <taxon>Bacillota</taxon>
        <taxon>Clostridia</taxon>
        <taxon>Eubacteriales</taxon>
        <taxon>Eubacteriaceae</taxon>
        <taxon>Eubacterium</taxon>
    </lineage>
</organism>
<dbReference type="Gene3D" id="3.30.70.20">
    <property type="match status" value="1"/>
</dbReference>
<evidence type="ECO:0000256" key="1">
    <source>
        <dbReference type="ARBA" id="ARBA00022723"/>
    </source>
</evidence>
<dbReference type="STRING" id="155865.SAMN05216515_10495"/>
<dbReference type="EMBL" id="FPBT01000004">
    <property type="protein sequence ID" value="SFU41427.1"/>
    <property type="molecule type" value="Genomic_DNA"/>
</dbReference>
<dbReference type="GO" id="GO:0051536">
    <property type="term" value="F:iron-sulfur cluster binding"/>
    <property type="evidence" value="ECO:0007669"/>
    <property type="project" value="UniProtKB-KW"/>
</dbReference>
<evidence type="ECO:0000313" key="6">
    <source>
        <dbReference type="Proteomes" id="UP000198817"/>
    </source>
</evidence>
<dbReference type="PANTHER" id="PTHR43312:SF2">
    <property type="entry name" value="OXIDOREDUCTASE"/>
    <property type="match status" value="1"/>
</dbReference>
<dbReference type="CDD" id="cd19096">
    <property type="entry name" value="AKR_Fe-S_oxidoreductase"/>
    <property type="match status" value="1"/>
</dbReference>
<keyword evidence="3" id="KW-0411">Iron-sulfur</keyword>
<evidence type="ECO:0000256" key="2">
    <source>
        <dbReference type="ARBA" id="ARBA00023004"/>
    </source>
</evidence>
<dbReference type="InterPro" id="IPR023210">
    <property type="entry name" value="NADP_OxRdtase_dom"/>
</dbReference>